<dbReference type="OrthoDB" id="885017at2"/>
<name>A0A1M7BUZ1_9BACT</name>
<keyword evidence="3" id="KW-1185">Reference proteome</keyword>
<protein>
    <submittedName>
        <fullName evidence="2">Uncharacterized protein</fullName>
    </submittedName>
</protein>
<sequence>MSNLKPPHFPEHPSSESPRAREELADRLRSFHREQVQQLGQSEMLKVYCRTLSNWILNPTTSAYQIAMLCDELSLVARSEDRDDWEL</sequence>
<gene>
    <name evidence="2" type="ORF">SAMN02746009_03016</name>
</gene>
<dbReference type="Proteomes" id="UP000183947">
    <property type="component" value="Unassembled WGS sequence"/>
</dbReference>
<feature type="region of interest" description="Disordered" evidence="1">
    <location>
        <begin position="1"/>
        <end position="23"/>
    </location>
</feature>
<evidence type="ECO:0000313" key="3">
    <source>
        <dbReference type="Proteomes" id="UP000183947"/>
    </source>
</evidence>
<accession>A0A1M7BUZ1</accession>
<evidence type="ECO:0000313" key="2">
    <source>
        <dbReference type="EMBL" id="SHL58801.1"/>
    </source>
</evidence>
<organism evidence="2 3">
    <name type="scientific">Hymenobacter psychrotolerans DSM 18569</name>
    <dbReference type="NCBI Taxonomy" id="1121959"/>
    <lineage>
        <taxon>Bacteria</taxon>
        <taxon>Pseudomonadati</taxon>
        <taxon>Bacteroidota</taxon>
        <taxon>Cytophagia</taxon>
        <taxon>Cytophagales</taxon>
        <taxon>Hymenobacteraceae</taxon>
        <taxon>Hymenobacter</taxon>
    </lineage>
</organism>
<dbReference type="AlphaFoldDB" id="A0A1M7BUZ1"/>
<dbReference type="RefSeq" id="WP_139252320.1">
    <property type="nucleotide sequence ID" value="NZ_FRAS01000017.1"/>
</dbReference>
<proteinExistence type="predicted"/>
<feature type="compositionally biased region" description="Basic and acidic residues" evidence="1">
    <location>
        <begin position="8"/>
        <end position="23"/>
    </location>
</feature>
<reference evidence="3" key="1">
    <citation type="submission" date="2016-11" db="EMBL/GenBank/DDBJ databases">
        <authorList>
            <person name="Varghese N."/>
            <person name="Submissions S."/>
        </authorList>
    </citation>
    <scope>NUCLEOTIDE SEQUENCE [LARGE SCALE GENOMIC DNA]</scope>
    <source>
        <strain evidence="3">DSM 18569</strain>
    </source>
</reference>
<evidence type="ECO:0000256" key="1">
    <source>
        <dbReference type="SAM" id="MobiDB-lite"/>
    </source>
</evidence>
<dbReference type="EMBL" id="FRAS01000017">
    <property type="protein sequence ID" value="SHL58801.1"/>
    <property type="molecule type" value="Genomic_DNA"/>
</dbReference>